<keyword evidence="7 8" id="KW-0057">Aromatic amino acid biosynthesis</keyword>
<dbReference type="InterPro" id="IPR031322">
    <property type="entry name" value="Shikimate/glucono_kinase"/>
</dbReference>
<dbReference type="AlphaFoldDB" id="A0A916NGI3"/>
<keyword evidence="5 8" id="KW-0418">Kinase</keyword>
<feature type="binding site" evidence="8">
    <location>
        <position position="66"/>
    </location>
    <ligand>
        <name>substrate</name>
    </ligand>
</feature>
<keyword evidence="3 8" id="KW-0808">Transferase</keyword>
<dbReference type="EMBL" id="OU343031">
    <property type="protein sequence ID" value="CAG7603406.1"/>
    <property type="molecule type" value="Genomic_DNA"/>
</dbReference>
<comment type="pathway">
    <text evidence="8">Metabolic intermediate biosynthesis; chorismate biosynthesis; chorismate from D-erythrose 4-phosphate and phosphoenolpyruvate: step 5/7.</text>
</comment>
<evidence type="ECO:0000256" key="7">
    <source>
        <dbReference type="ARBA" id="ARBA00023141"/>
    </source>
</evidence>
<gene>
    <name evidence="8 9" type="primary">aroK</name>
    <name evidence="9" type="ORF">MYVALT_E_00360</name>
</gene>
<keyword evidence="2 8" id="KW-0028">Amino-acid biosynthesis</keyword>
<feature type="binding site" evidence="8">
    <location>
        <position position="126"/>
    </location>
    <ligand>
        <name>ATP</name>
        <dbReference type="ChEBI" id="CHEBI:30616"/>
    </ligand>
</feature>
<dbReference type="GO" id="GO:0009073">
    <property type="term" value="P:aromatic amino acid family biosynthetic process"/>
    <property type="evidence" value="ECO:0007669"/>
    <property type="project" value="UniProtKB-KW"/>
</dbReference>
<sequence length="188" mass="21721">MNKIIRITENASVFLIGLMGAGKTTIGRTIAYRLRRRFVDLDYEIKARTGACIPVIFAHEKEDGFRHRESTILNELTRCKEIVLATGGGTVMRPQNRKWLHARGIVIYLRVAPYDLWLRTYRDKNRPLLQTDNPRAELELLFELRDPLYRECAHVVIETTQYTVSSLVNIVLMKLKLIGIRPLLNSDV</sequence>
<dbReference type="KEGG" id="vtr:MYVALT_E_00360"/>
<dbReference type="GO" id="GO:0000287">
    <property type="term" value="F:magnesium ion binding"/>
    <property type="evidence" value="ECO:0007669"/>
    <property type="project" value="UniProtKB-UniRule"/>
</dbReference>
<evidence type="ECO:0000313" key="9">
    <source>
        <dbReference type="EMBL" id="CAG7603406.1"/>
    </source>
</evidence>
<dbReference type="GO" id="GO:0004765">
    <property type="term" value="F:shikimate kinase activity"/>
    <property type="evidence" value="ECO:0007669"/>
    <property type="project" value="UniProtKB-UniRule"/>
</dbReference>
<evidence type="ECO:0000256" key="5">
    <source>
        <dbReference type="ARBA" id="ARBA00022777"/>
    </source>
</evidence>
<keyword evidence="10" id="KW-1185">Reference proteome</keyword>
<dbReference type="PROSITE" id="PS01128">
    <property type="entry name" value="SHIKIMATE_KINASE"/>
    <property type="match status" value="1"/>
</dbReference>
<protein>
    <recommendedName>
        <fullName evidence="8">Shikimate kinase</fullName>
        <shortName evidence="8">SK</shortName>
        <ecNumber evidence="8">2.7.1.71</ecNumber>
    </recommendedName>
</protein>
<keyword evidence="8" id="KW-0963">Cytoplasm</keyword>
<dbReference type="InterPro" id="IPR023000">
    <property type="entry name" value="Shikimate_kinase_CS"/>
</dbReference>
<evidence type="ECO:0000256" key="4">
    <source>
        <dbReference type="ARBA" id="ARBA00022741"/>
    </source>
</evidence>
<evidence type="ECO:0000313" key="10">
    <source>
        <dbReference type="Proteomes" id="UP000693996"/>
    </source>
</evidence>
<dbReference type="Pfam" id="PF01202">
    <property type="entry name" value="SKI"/>
    <property type="match status" value="1"/>
</dbReference>
<name>A0A916NGI3_9BURK</name>
<keyword evidence="6 8" id="KW-0067">ATP-binding</keyword>
<dbReference type="GO" id="GO:0009423">
    <property type="term" value="P:chorismate biosynthetic process"/>
    <property type="evidence" value="ECO:0007669"/>
    <property type="project" value="UniProtKB-UniRule"/>
</dbReference>
<dbReference type="EC" id="2.7.1.71" evidence="8"/>
<dbReference type="Proteomes" id="UP000693996">
    <property type="component" value="Chromosome"/>
</dbReference>
<evidence type="ECO:0000256" key="2">
    <source>
        <dbReference type="ARBA" id="ARBA00022605"/>
    </source>
</evidence>
<keyword evidence="8" id="KW-0460">Magnesium</keyword>
<comment type="similarity">
    <text evidence="1 8">Belongs to the shikimate kinase family.</text>
</comment>
<evidence type="ECO:0000256" key="8">
    <source>
        <dbReference type="HAMAP-Rule" id="MF_00109"/>
    </source>
</evidence>
<dbReference type="GO" id="GO:0008652">
    <property type="term" value="P:amino acid biosynthetic process"/>
    <property type="evidence" value="ECO:0007669"/>
    <property type="project" value="UniProtKB-KW"/>
</dbReference>
<dbReference type="GO" id="GO:0005829">
    <property type="term" value="C:cytosol"/>
    <property type="evidence" value="ECO:0007669"/>
    <property type="project" value="TreeGrafter"/>
</dbReference>
<keyword evidence="8" id="KW-0479">Metal-binding</keyword>
<comment type="subunit">
    <text evidence="8">Monomer.</text>
</comment>
<organism evidence="9 10">
    <name type="scientific">Candidatus Vallotiella hemipterorum</name>
    <dbReference type="NCBI Taxonomy" id="1177213"/>
    <lineage>
        <taxon>Bacteria</taxon>
        <taxon>Pseudomonadati</taxon>
        <taxon>Pseudomonadota</taxon>
        <taxon>Betaproteobacteria</taxon>
        <taxon>Burkholderiales</taxon>
        <taxon>Burkholderiaceae</taxon>
        <taxon>Candidatus Vallotiella</taxon>
    </lineage>
</organism>
<feature type="binding site" evidence="8">
    <location>
        <position position="145"/>
    </location>
    <ligand>
        <name>substrate</name>
    </ligand>
</feature>
<evidence type="ECO:0000256" key="6">
    <source>
        <dbReference type="ARBA" id="ARBA00022840"/>
    </source>
</evidence>
<dbReference type="PANTHER" id="PTHR21087:SF16">
    <property type="entry name" value="SHIKIMATE KINASE 1, CHLOROPLASTIC"/>
    <property type="match status" value="1"/>
</dbReference>
<dbReference type="PANTHER" id="PTHR21087">
    <property type="entry name" value="SHIKIMATE KINASE"/>
    <property type="match status" value="1"/>
</dbReference>
<evidence type="ECO:0000256" key="1">
    <source>
        <dbReference type="ARBA" id="ARBA00006997"/>
    </source>
</evidence>
<proteinExistence type="inferred from homology"/>
<accession>A0A916NGI3</accession>
<comment type="catalytic activity">
    <reaction evidence="8">
        <text>shikimate + ATP = 3-phosphoshikimate + ADP + H(+)</text>
        <dbReference type="Rhea" id="RHEA:13121"/>
        <dbReference type="ChEBI" id="CHEBI:15378"/>
        <dbReference type="ChEBI" id="CHEBI:30616"/>
        <dbReference type="ChEBI" id="CHEBI:36208"/>
        <dbReference type="ChEBI" id="CHEBI:145989"/>
        <dbReference type="ChEBI" id="CHEBI:456216"/>
        <dbReference type="EC" id="2.7.1.71"/>
    </reaction>
</comment>
<comment type="caution">
    <text evidence="8">Lacks conserved residue(s) required for the propagation of feature annotation.</text>
</comment>
<keyword evidence="4 8" id="KW-0547">Nucleotide-binding</keyword>
<comment type="function">
    <text evidence="8">Catalyzes the specific phosphorylation of the 3-hydroxyl group of shikimic acid using ATP as a cosubstrate.</text>
</comment>
<dbReference type="GO" id="GO:0005524">
    <property type="term" value="F:ATP binding"/>
    <property type="evidence" value="ECO:0007669"/>
    <property type="project" value="UniProtKB-UniRule"/>
</dbReference>
<feature type="binding site" evidence="8">
    <location>
        <position position="88"/>
    </location>
    <ligand>
        <name>substrate</name>
    </ligand>
</feature>
<feature type="binding site" evidence="8">
    <location>
        <position position="42"/>
    </location>
    <ligand>
        <name>substrate</name>
    </ligand>
</feature>
<dbReference type="CDD" id="cd00464">
    <property type="entry name" value="SK"/>
    <property type="match status" value="1"/>
</dbReference>
<feature type="binding site" evidence="8">
    <location>
        <begin position="20"/>
        <end position="25"/>
    </location>
    <ligand>
        <name>ATP</name>
        <dbReference type="ChEBI" id="CHEBI:30616"/>
    </ligand>
</feature>
<dbReference type="InterPro" id="IPR000623">
    <property type="entry name" value="Shikimate_kinase/TSH1"/>
</dbReference>
<dbReference type="HAMAP" id="MF_00109">
    <property type="entry name" value="Shikimate_kinase"/>
    <property type="match status" value="1"/>
</dbReference>
<reference evidence="9" key="1">
    <citation type="submission" date="2021-06" db="EMBL/GenBank/DDBJ databases">
        <authorList>
            <person name="Szabo G."/>
        </authorList>
    </citation>
    <scope>NUCLEOTIDE SEQUENCE</scope>
    <source>
        <strain evidence="9">MYVALT</strain>
    </source>
</reference>
<comment type="subcellular location">
    <subcellularLocation>
        <location evidence="8">Cytoplasm</location>
    </subcellularLocation>
</comment>
<evidence type="ECO:0000256" key="3">
    <source>
        <dbReference type="ARBA" id="ARBA00022679"/>
    </source>
</evidence>
<comment type="cofactor">
    <cofactor evidence="8">
        <name>Mg(2+)</name>
        <dbReference type="ChEBI" id="CHEBI:18420"/>
    </cofactor>
    <text evidence="8">Binds 1 Mg(2+) ion per subunit.</text>
</comment>
<feature type="binding site" evidence="8">
    <location>
        <position position="24"/>
    </location>
    <ligand>
        <name>Mg(2+)</name>
        <dbReference type="ChEBI" id="CHEBI:18420"/>
    </ligand>
</feature>
<dbReference type="RefSeq" id="WP_216797208.1">
    <property type="nucleotide sequence ID" value="NZ_OU343031.1"/>
</dbReference>